<dbReference type="InterPro" id="IPR004358">
    <property type="entry name" value="Sig_transdc_His_kin-like_C"/>
</dbReference>
<dbReference type="PANTHER" id="PTHR43547:SF2">
    <property type="entry name" value="HYBRID SIGNAL TRANSDUCTION HISTIDINE KINASE C"/>
    <property type="match status" value="1"/>
</dbReference>
<dbReference type="InterPro" id="IPR036890">
    <property type="entry name" value="HATPase_C_sf"/>
</dbReference>
<dbReference type="PROSITE" id="PS50109">
    <property type="entry name" value="HIS_KIN"/>
    <property type="match status" value="1"/>
</dbReference>
<keyword evidence="3" id="KW-0597">Phosphoprotein</keyword>
<dbReference type="OrthoDB" id="8556618at2"/>
<dbReference type="Pfam" id="PF02518">
    <property type="entry name" value="HATPase_c"/>
    <property type="match status" value="1"/>
</dbReference>
<dbReference type="PANTHER" id="PTHR43547">
    <property type="entry name" value="TWO-COMPONENT HISTIDINE KINASE"/>
    <property type="match status" value="1"/>
</dbReference>
<organism evidence="5 6">
    <name type="scientific">Pseudoduganella dura</name>
    <dbReference type="NCBI Taxonomy" id="321982"/>
    <lineage>
        <taxon>Bacteria</taxon>
        <taxon>Pseudomonadati</taxon>
        <taxon>Pseudomonadota</taxon>
        <taxon>Betaproteobacteria</taxon>
        <taxon>Burkholderiales</taxon>
        <taxon>Oxalobacteraceae</taxon>
        <taxon>Telluria group</taxon>
        <taxon>Pseudoduganella</taxon>
    </lineage>
</organism>
<dbReference type="SMART" id="SM00387">
    <property type="entry name" value="HATPase_c"/>
    <property type="match status" value="1"/>
</dbReference>
<evidence type="ECO:0000313" key="5">
    <source>
        <dbReference type="EMBL" id="MUI11696.1"/>
    </source>
</evidence>
<proteinExistence type="predicted"/>
<dbReference type="Proteomes" id="UP000431684">
    <property type="component" value="Unassembled WGS sequence"/>
</dbReference>
<evidence type="ECO:0000256" key="1">
    <source>
        <dbReference type="ARBA" id="ARBA00000085"/>
    </source>
</evidence>
<comment type="catalytic activity">
    <reaction evidence="1">
        <text>ATP + protein L-histidine = ADP + protein N-phospho-L-histidine.</text>
        <dbReference type="EC" id="2.7.13.3"/>
    </reaction>
</comment>
<dbReference type="InterPro" id="IPR036097">
    <property type="entry name" value="HisK_dim/P_sf"/>
</dbReference>
<dbReference type="SMART" id="SM00388">
    <property type="entry name" value="HisKA"/>
    <property type="match status" value="1"/>
</dbReference>
<evidence type="ECO:0000256" key="2">
    <source>
        <dbReference type="ARBA" id="ARBA00012438"/>
    </source>
</evidence>
<dbReference type="EC" id="2.7.13.3" evidence="2"/>
<evidence type="ECO:0000313" key="6">
    <source>
        <dbReference type="Proteomes" id="UP000431684"/>
    </source>
</evidence>
<evidence type="ECO:0000259" key="4">
    <source>
        <dbReference type="PROSITE" id="PS50109"/>
    </source>
</evidence>
<dbReference type="GO" id="GO:0000155">
    <property type="term" value="F:phosphorelay sensor kinase activity"/>
    <property type="evidence" value="ECO:0007669"/>
    <property type="project" value="InterPro"/>
</dbReference>
<sequence>MSGTCVFLPSCSGDFRLIFAINLPATRTPACHARPAGPNRCAGRSCLVEHGCAIMLGIEQAPDGEGLSQAAQELLSLREAVLDHWEATVRAEIKGAAELLGPALTDNLPSLYDNLAEAISPDRPRKTATQHTTAAMSHGSERARLTCFGPEEVLREYQLFRDAIRDVAQAHGMAWPAEVWAGIGHSIEIAACESLREFAATHEALRRRVAAALSHDMRAPLAVIATGAQLIELTDDVEVAKRSADKIRRHATRLESMMGELLDALTVLREELPPLALSSFDIGDLALEVARQFGEHGGGPFTFEGDSVAGHWCAPALRRALENLVSNAVKYGAGGEVRITTSVNRGRLSLSVHNTGPAIPEDRRDRIFGYLFRYGGPGTVGWGIGLPFVRDVAESHGGSVSVDSSDEDGTTFTIDIPVDCRPFVKRTVHCADAVPERQDAGG</sequence>
<dbReference type="Gene3D" id="3.30.565.10">
    <property type="entry name" value="Histidine kinase-like ATPase, C-terminal domain"/>
    <property type="match status" value="1"/>
</dbReference>
<dbReference type="SUPFAM" id="SSF47384">
    <property type="entry name" value="Homodimeric domain of signal transducing histidine kinase"/>
    <property type="match status" value="1"/>
</dbReference>
<evidence type="ECO:0000256" key="3">
    <source>
        <dbReference type="ARBA" id="ARBA00022553"/>
    </source>
</evidence>
<dbReference type="InterPro" id="IPR003661">
    <property type="entry name" value="HisK_dim/P_dom"/>
</dbReference>
<keyword evidence="6" id="KW-1185">Reference proteome</keyword>
<dbReference type="Gene3D" id="1.10.287.130">
    <property type="match status" value="1"/>
</dbReference>
<dbReference type="SUPFAM" id="SSF55874">
    <property type="entry name" value="ATPase domain of HSP90 chaperone/DNA topoisomerase II/histidine kinase"/>
    <property type="match status" value="1"/>
</dbReference>
<comment type="caution">
    <text evidence="5">The sequence shown here is derived from an EMBL/GenBank/DDBJ whole genome shotgun (WGS) entry which is preliminary data.</text>
</comment>
<protein>
    <recommendedName>
        <fullName evidence="2">histidine kinase</fullName>
        <ecNumber evidence="2">2.7.13.3</ecNumber>
    </recommendedName>
</protein>
<reference evidence="5 6" key="1">
    <citation type="submission" date="2019-11" db="EMBL/GenBank/DDBJ databases">
        <title>Draft Genome Sequences of Six Type Strains of the Genus Massilia.</title>
        <authorList>
            <person name="Miess H."/>
            <person name="Frediansyah A."/>
            <person name="Goeker M."/>
            <person name="Gross H."/>
        </authorList>
    </citation>
    <scope>NUCLEOTIDE SEQUENCE [LARGE SCALE GENOMIC DNA]</scope>
    <source>
        <strain evidence="5 6">DSM 17513</strain>
    </source>
</reference>
<accession>A0A6I3X7G5</accession>
<dbReference type="InterPro" id="IPR003594">
    <property type="entry name" value="HATPase_dom"/>
</dbReference>
<name>A0A6I3X7G5_9BURK</name>
<dbReference type="Pfam" id="PF00512">
    <property type="entry name" value="HisKA"/>
    <property type="match status" value="1"/>
</dbReference>
<keyword evidence="5" id="KW-0808">Transferase</keyword>
<keyword evidence="5" id="KW-0418">Kinase</keyword>
<dbReference type="EMBL" id="WNWM01000002">
    <property type="protein sequence ID" value="MUI11696.1"/>
    <property type="molecule type" value="Genomic_DNA"/>
</dbReference>
<dbReference type="AlphaFoldDB" id="A0A6I3X7G5"/>
<dbReference type="InterPro" id="IPR005467">
    <property type="entry name" value="His_kinase_dom"/>
</dbReference>
<gene>
    <name evidence="5" type="ORF">GJV26_04240</name>
</gene>
<dbReference type="CDD" id="cd00082">
    <property type="entry name" value="HisKA"/>
    <property type="match status" value="1"/>
</dbReference>
<dbReference type="PRINTS" id="PR00344">
    <property type="entry name" value="BCTRLSENSOR"/>
</dbReference>
<feature type="domain" description="Histidine kinase" evidence="4">
    <location>
        <begin position="212"/>
        <end position="420"/>
    </location>
</feature>